<feature type="domain" description="Prephenate/arogenate dehydrogenase" evidence="4">
    <location>
        <begin position="3"/>
        <end position="289"/>
    </location>
</feature>
<dbReference type="InterPro" id="IPR036291">
    <property type="entry name" value="NAD(P)-bd_dom_sf"/>
</dbReference>
<proteinExistence type="inferred from homology"/>
<evidence type="ECO:0000259" key="4">
    <source>
        <dbReference type="PROSITE" id="PS51176"/>
    </source>
</evidence>
<reference evidence="5 6" key="1">
    <citation type="submission" date="2018-08" db="EMBL/GenBank/DDBJ databases">
        <title>A genome reference for cultivated species of the human gut microbiota.</title>
        <authorList>
            <person name="Zou Y."/>
            <person name="Xue W."/>
            <person name="Luo G."/>
        </authorList>
    </citation>
    <scope>NUCLEOTIDE SEQUENCE [LARGE SCALE GENOMIC DNA]</scope>
    <source>
        <strain evidence="5 6">AF36-7BH</strain>
    </source>
</reference>
<gene>
    <name evidence="5" type="ORF">DW007_10035</name>
</gene>
<dbReference type="PROSITE" id="PS51176">
    <property type="entry name" value="PDH_ADH"/>
    <property type="match status" value="1"/>
</dbReference>
<dbReference type="GO" id="GO:0006571">
    <property type="term" value="P:tyrosine biosynthetic process"/>
    <property type="evidence" value="ECO:0007669"/>
    <property type="project" value="InterPro"/>
</dbReference>
<keyword evidence="2" id="KW-0560">Oxidoreductase</keyword>
<name>A0A415MA33_9FIRM</name>
<dbReference type="Pfam" id="PF02153">
    <property type="entry name" value="PDH_N"/>
    <property type="match status" value="1"/>
</dbReference>
<dbReference type="Gene3D" id="3.40.50.720">
    <property type="entry name" value="NAD(P)-binding Rossmann-like Domain"/>
    <property type="match status" value="1"/>
</dbReference>
<dbReference type="InterPro" id="IPR046826">
    <property type="entry name" value="PDH_N"/>
</dbReference>
<protein>
    <submittedName>
        <fullName evidence="5">Prephenate dehydrogenase/arogenate dehydrogenase family protein</fullName>
    </submittedName>
</protein>
<dbReference type="AlphaFoldDB" id="A0A415MA33"/>
<dbReference type="RefSeq" id="WP_118371111.1">
    <property type="nucleotide sequence ID" value="NZ_DAWDOS010000031.1"/>
</dbReference>
<accession>A0A415MA33</accession>
<comment type="similarity">
    <text evidence="1">Belongs to the prephenate/arogenate dehydrogenase family.</text>
</comment>
<evidence type="ECO:0000256" key="2">
    <source>
        <dbReference type="ARBA" id="ARBA00023002"/>
    </source>
</evidence>
<dbReference type="InterPro" id="IPR046825">
    <property type="entry name" value="PDH_C"/>
</dbReference>
<dbReference type="InterPro" id="IPR008927">
    <property type="entry name" value="6-PGluconate_DH-like_C_sf"/>
</dbReference>
<comment type="pathway">
    <text evidence="3">Amino-acid biosynthesis.</text>
</comment>
<dbReference type="InterPro" id="IPR050812">
    <property type="entry name" value="Preph/Arog_dehydrog"/>
</dbReference>
<dbReference type="SUPFAM" id="SSF48179">
    <property type="entry name" value="6-phosphogluconate dehydrogenase C-terminal domain-like"/>
    <property type="match status" value="1"/>
</dbReference>
<evidence type="ECO:0000256" key="1">
    <source>
        <dbReference type="ARBA" id="ARBA00007964"/>
    </source>
</evidence>
<dbReference type="GO" id="GO:0070403">
    <property type="term" value="F:NAD+ binding"/>
    <property type="evidence" value="ECO:0007669"/>
    <property type="project" value="InterPro"/>
</dbReference>
<evidence type="ECO:0000256" key="3">
    <source>
        <dbReference type="ARBA" id="ARBA00029440"/>
    </source>
</evidence>
<dbReference type="InterPro" id="IPR003099">
    <property type="entry name" value="Prephen_DH"/>
</dbReference>
<dbReference type="Proteomes" id="UP000285201">
    <property type="component" value="Unassembled WGS sequence"/>
</dbReference>
<dbReference type="Gene3D" id="1.10.3660.10">
    <property type="entry name" value="6-phosphogluconate dehydrogenase C-terminal like domain"/>
    <property type="match status" value="1"/>
</dbReference>
<evidence type="ECO:0000313" key="6">
    <source>
        <dbReference type="Proteomes" id="UP000285201"/>
    </source>
</evidence>
<dbReference type="SUPFAM" id="SSF51735">
    <property type="entry name" value="NAD(P)-binding Rossmann-fold domains"/>
    <property type="match status" value="1"/>
</dbReference>
<dbReference type="Pfam" id="PF20463">
    <property type="entry name" value="PDH_C"/>
    <property type="match status" value="1"/>
</dbReference>
<dbReference type="GO" id="GO:0008977">
    <property type="term" value="F:prephenate dehydrogenase (NAD+) activity"/>
    <property type="evidence" value="ECO:0007669"/>
    <property type="project" value="InterPro"/>
</dbReference>
<dbReference type="FunFam" id="3.40.50.720:FF:000208">
    <property type="entry name" value="Prephenate dehydrogenase"/>
    <property type="match status" value="1"/>
</dbReference>
<dbReference type="PANTHER" id="PTHR21363">
    <property type="entry name" value="PREPHENATE DEHYDROGENASE"/>
    <property type="match status" value="1"/>
</dbReference>
<evidence type="ECO:0000313" key="5">
    <source>
        <dbReference type="EMBL" id="RHL67055.1"/>
    </source>
</evidence>
<dbReference type="EMBL" id="QROY01000008">
    <property type="protein sequence ID" value="RHL67055.1"/>
    <property type="molecule type" value="Genomic_DNA"/>
</dbReference>
<comment type="caution">
    <text evidence="5">The sequence shown here is derived from an EMBL/GenBank/DDBJ whole genome shotgun (WGS) entry which is preliminary data.</text>
</comment>
<dbReference type="GO" id="GO:0004665">
    <property type="term" value="F:prephenate dehydrogenase (NADP+) activity"/>
    <property type="evidence" value="ECO:0007669"/>
    <property type="project" value="InterPro"/>
</dbReference>
<organism evidence="5 6">
    <name type="scientific">Lachnospira eligens</name>
    <dbReference type="NCBI Taxonomy" id="39485"/>
    <lineage>
        <taxon>Bacteria</taxon>
        <taxon>Bacillati</taxon>
        <taxon>Bacillota</taxon>
        <taxon>Clostridia</taxon>
        <taxon>Lachnospirales</taxon>
        <taxon>Lachnospiraceae</taxon>
        <taxon>Lachnospira</taxon>
    </lineage>
</organism>
<dbReference type="PANTHER" id="PTHR21363:SF0">
    <property type="entry name" value="PREPHENATE DEHYDROGENASE [NADP(+)]"/>
    <property type="match status" value="1"/>
</dbReference>
<sequence length="289" mass="31685">MKTKVGFIGFGLIAGSLAHALKESGRDYHITATSRHLEPVIAAVADGIVDVAAPAVDETFAQCDIILLCTPVITITEYLTKLKAIASPDCIITDVGSVKTIIHEAADSLGLNDRFIGGHPMAGSEKTGYENSGSSIIKDARYIITPTKETKPEKIEFMKQFASDVGMRPIVMDYHVHDKSVAAISHVPHLLSTALVHVVSDNDDEEKHMQLLAAGCFRDMSRVAASSPEMWEQICLTNSSAISNILEQYIEMLETIKDNIDKKTPGYVASLFEMSREYRNSLESRHPEH</sequence>